<dbReference type="InterPro" id="IPR013783">
    <property type="entry name" value="Ig-like_fold"/>
</dbReference>
<dbReference type="Proteomes" id="UP000694559">
    <property type="component" value="Unplaced"/>
</dbReference>
<keyword evidence="3" id="KW-0472">Membrane</keyword>
<dbReference type="InterPro" id="IPR050671">
    <property type="entry name" value="CD300_family_receptors"/>
</dbReference>
<accession>A0A8C6XBY4</accession>
<dbReference type="InterPro" id="IPR003599">
    <property type="entry name" value="Ig_sub"/>
</dbReference>
<keyword evidence="2" id="KW-0812">Transmembrane</keyword>
<dbReference type="CDD" id="cd05716">
    <property type="entry name" value="IgV_pIgR_like"/>
    <property type="match status" value="1"/>
</dbReference>
<reference evidence="5" key="2">
    <citation type="submission" date="2025-09" db="UniProtKB">
        <authorList>
            <consortium name="Ensembl"/>
        </authorList>
    </citation>
    <scope>IDENTIFICATION</scope>
</reference>
<dbReference type="AlphaFoldDB" id="A0A8C6XBY4"/>
<name>A0A8C6XBY4_NAJNA</name>
<evidence type="ECO:0000256" key="2">
    <source>
        <dbReference type="ARBA" id="ARBA00022692"/>
    </source>
</evidence>
<dbReference type="GO" id="GO:0004888">
    <property type="term" value="F:transmembrane signaling receptor activity"/>
    <property type="evidence" value="ECO:0007669"/>
    <property type="project" value="TreeGrafter"/>
</dbReference>
<dbReference type="OrthoDB" id="8442846at2759"/>
<dbReference type="InterPro" id="IPR036179">
    <property type="entry name" value="Ig-like_dom_sf"/>
</dbReference>
<dbReference type="Pfam" id="PF07686">
    <property type="entry name" value="V-set"/>
    <property type="match status" value="1"/>
</dbReference>
<evidence type="ECO:0000313" key="5">
    <source>
        <dbReference type="Ensembl" id="ENSNNAP00000012063.1"/>
    </source>
</evidence>
<dbReference type="GO" id="GO:0005886">
    <property type="term" value="C:plasma membrane"/>
    <property type="evidence" value="ECO:0007669"/>
    <property type="project" value="TreeGrafter"/>
</dbReference>
<evidence type="ECO:0000259" key="4">
    <source>
        <dbReference type="SMART" id="SM00409"/>
    </source>
</evidence>
<evidence type="ECO:0000256" key="1">
    <source>
        <dbReference type="ARBA" id="ARBA00004370"/>
    </source>
</evidence>
<dbReference type="PANTHER" id="PTHR11860">
    <property type="entry name" value="POLYMERIC-IMMUNOGLOBULIN RECEPTOR"/>
    <property type="match status" value="1"/>
</dbReference>
<dbReference type="SMART" id="SM00409">
    <property type="entry name" value="IG"/>
    <property type="match status" value="1"/>
</dbReference>
<evidence type="ECO:0000313" key="6">
    <source>
        <dbReference type="Proteomes" id="UP000694559"/>
    </source>
</evidence>
<protein>
    <recommendedName>
        <fullName evidence="4">Immunoglobulin domain-containing protein</fullName>
    </recommendedName>
</protein>
<evidence type="ECO:0000256" key="3">
    <source>
        <dbReference type="ARBA" id="ARBA00023136"/>
    </source>
</evidence>
<dbReference type="Ensembl" id="ENSNNAT00000012620.1">
    <property type="protein sequence ID" value="ENSNNAP00000012063.1"/>
    <property type="gene ID" value="ENSNNAG00000008114.1"/>
</dbReference>
<comment type="subcellular location">
    <subcellularLocation>
        <location evidence="1">Membrane</location>
    </subcellularLocation>
</comment>
<sequence>AEREVLAQGFSSTLYGPRLLISHVGGSVTIKCYYTPTSVNRHDRKFLCKELSHKSCQTIISSNAFIDQNYKERVSMYNKPQQGILQVTIRELKKTDSSYYRCGIGKIYNGLYARVNLTILEGNLDTGQAQFKGTA</sequence>
<dbReference type="SUPFAM" id="SSF48726">
    <property type="entry name" value="Immunoglobulin"/>
    <property type="match status" value="1"/>
</dbReference>
<organism evidence="5 6">
    <name type="scientific">Naja naja</name>
    <name type="common">Indian cobra</name>
    <dbReference type="NCBI Taxonomy" id="35670"/>
    <lineage>
        <taxon>Eukaryota</taxon>
        <taxon>Metazoa</taxon>
        <taxon>Chordata</taxon>
        <taxon>Craniata</taxon>
        <taxon>Vertebrata</taxon>
        <taxon>Euteleostomi</taxon>
        <taxon>Lepidosauria</taxon>
        <taxon>Squamata</taxon>
        <taxon>Bifurcata</taxon>
        <taxon>Unidentata</taxon>
        <taxon>Episquamata</taxon>
        <taxon>Toxicofera</taxon>
        <taxon>Serpentes</taxon>
        <taxon>Colubroidea</taxon>
        <taxon>Elapidae</taxon>
        <taxon>Elapinae</taxon>
        <taxon>Naja</taxon>
    </lineage>
</organism>
<dbReference type="GeneTree" id="ENSGT00950000182977"/>
<dbReference type="OMA" id="WCKIAAN"/>
<dbReference type="InterPro" id="IPR013106">
    <property type="entry name" value="Ig_V-set"/>
</dbReference>
<reference evidence="5" key="1">
    <citation type="submission" date="2025-08" db="UniProtKB">
        <authorList>
            <consortium name="Ensembl"/>
        </authorList>
    </citation>
    <scope>IDENTIFICATION</scope>
</reference>
<proteinExistence type="predicted"/>
<dbReference type="Gene3D" id="2.60.40.10">
    <property type="entry name" value="Immunoglobulins"/>
    <property type="match status" value="1"/>
</dbReference>
<feature type="domain" description="Immunoglobulin" evidence="4">
    <location>
        <begin position="17"/>
        <end position="120"/>
    </location>
</feature>
<dbReference type="PANTHER" id="PTHR11860:SF49">
    <property type="entry name" value="HIGH AFFINITY IMMUNOGLOBULIN ALPHA AND IMMUNOGLOBULIN MU FC RECEPTOR"/>
    <property type="match status" value="1"/>
</dbReference>
<keyword evidence="6" id="KW-1185">Reference proteome</keyword>